<sequence length="94" mass="10751">MDEPAYCGVIMIKTPAEQSAERTHKSSYENKQTGYYRHVTTKETVSRGEYVDRSTGQVGYKEEVKVSSTCKFGNDSKGYSGKYTKEEKFKSIHY</sequence>
<accession>A0A822YHH1</accession>
<keyword evidence="2" id="KW-1185">Reference proteome</keyword>
<evidence type="ECO:0000313" key="2">
    <source>
        <dbReference type="Proteomes" id="UP000607653"/>
    </source>
</evidence>
<dbReference type="EMBL" id="DUZY01000003">
    <property type="protein sequence ID" value="DAD31957.1"/>
    <property type="molecule type" value="Genomic_DNA"/>
</dbReference>
<dbReference type="AlphaFoldDB" id="A0A822YHH1"/>
<comment type="caution">
    <text evidence="1">The sequence shown here is derived from an EMBL/GenBank/DDBJ whole genome shotgun (WGS) entry which is preliminary data.</text>
</comment>
<name>A0A822YHH1_NELNU</name>
<evidence type="ECO:0000313" key="1">
    <source>
        <dbReference type="EMBL" id="DAD31957.1"/>
    </source>
</evidence>
<proteinExistence type="predicted"/>
<dbReference type="Proteomes" id="UP000607653">
    <property type="component" value="Unassembled WGS sequence"/>
</dbReference>
<gene>
    <name evidence="1" type="ORF">HUJ06_010808</name>
</gene>
<protein>
    <submittedName>
        <fullName evidence="1">Uncharacterized protein</fullName>
    </submittedName>
</protein>
<reference evidence="1 2" key="1">
    <citation type="journal article" date="2020" name="Mol. Biol. Evol.">
        <title>Distinct Expression and Methylation Patterns for Genes with Different Fates following a Single Whole-Genome Duplication in Flowering Plants.</title>
        <authorList>
            <person name="Shi T."/>
            <person name="Rahmani R.S."/>
            <person name="Gugger P.F."/>
            <person name="Wang M."/>
            <person name="Li H."/>
            <person name="Zhang Y."/>
            <person name="Li Z."/>
            <person name="Wang Q."/>
            <person name="Van de Peer Y."/>
            <person name="Marchal K."/>
            <person name="Chen J."/>
        </authorList>
    </citation>
    <scope>NUCLEOTIDE SEQUENCE [LARGE SCALE GENOMIC DNA]</scope>
    <source>
        <tissue evidence="1">Leaf</tissue>
    </source>
</reference>
<organism evidence="1 2">
    <name type="scientific">Nelumbo nucifera</name>
    <name type="common">Sacred lotus</name>
    <dbReference type="NCBI Taxonomy" id="4432"/>
    <lineage>
        <taxon>Eukaryota</taxon>
        <taxon>Viridiplantae</taxon>
        <taxon>Streptophyta</taxon>
        <taxon>Embryophyta</taxon>
        <taxon>Tracheophyta</taxon>
        <taxon>Spermatophyta</taxon>
        <taxon>Magnoliopsida</taxon>
        <taxon>Proteales</taxon>
        <taxon>Nelumbonaceae</taxon>
        <taxon>Nelumbo</taxon>
    </lineage>
</organism>